<dbReference type="Pfam" id="PF08351">
    <property type="entry name" value="TmcA_N"/>
    <property type="match status" value="1"/>
</dbReference>
<feature type="binding site" evidence="9">
    <location>
        <begin position="285"/>
        <end position="294"/>
    </location>
    <ligand>
        <name>ATP</name>
        <dbReference type="ChEBI" id="CHEBI:30616"/>
    </ligand>
</feature>
<evidence type="ECO:0000256" key="7">
    <source>
        <dbReference type="ARBA" id="ARBA00023242"/>
    </source>
</evidence>
<dbReference type="Pfam" id="PF05127">
    <property type="entry name" value="NAT10_TcmA_helicase"/>
    <property type="match status" value="1"/>
</dbReference>
<feature type="compositionally biased region" description="Low complexity" evidence="10">
    <location>
        <begin position="444"/>
        <end position="454"/>
    </location>
</feature>
<feature type="binding site" evidence="9">
    <location>
        <begin position="645"/>
        <end position="651"/>
    </location>
    <ligand>
        <name>acetyl-CoA</name>
        <dbReference type="ChEBI" id="CHEBI:57288"/>
    </ligand>
</feature>
<dbReference type="Pfam" id="PF13718">
    <property type="entry name" value="GNAT_acetyltr_2"/>
    <property type="match status" value="1"/>
</dbReference>
<evidence type="ECO:0000256" key="3">
    <source>
        <dbReference type="ARBA" id="ARBA00022679"/>
    </source>
</evidence>
<evidence type="ECO:0000313" key="16">
    <source>
        <dbReference type="Proteomes" id="UP001182556"/>
    </source>
</evidence>
<dbReference type="InterPro" id="IPR032672">
    <property type="entry name" value="TmcA/NAT10/Kre33"/>
</dbReference>
<comment type="function">
    <text evidence="9">RNA cytidine acetyltransferase with specificity toward both 18S rRNA and tRNAs. Catalyzes the formation of N(4)-acetylcytidine (ac4C) in 18S rRNA. Required for early nucleolar cleavages of precursor rRNA at sites A0, A1 and A2 during 18S rRNA synthesis. Catalyzes the formation of ac4C in serine and leucine tRNAs. Requires the tRNA-binding adapter protein TAN1 for full tRNA acetyltransferase activity but not for 18S rRNA acetylation.</text>
</comment>
<evidence type="ECO:0000313" key="15">
    <source>
        <dbReference type="EMBL" id="KAK1925636.1"/>
    </source>
</evidence>
<evidence type="ECO:0000256" key="2">
    <source>
        <dbReference type="ARBA" id="ARBA00022552"/>
    </source>
</evidence>
<keyword evidence="7 9" id="KW-0539">Nucleus</keyword>
<feature type="domain" description="Possible tRNA binding" evidence="14">
    <location>
        <begin position="775"/>
        <end position="1011"/>
    </location>
</feature>
<keyword evidence="3 9" id="KW-0808">Transferase</keyword>
<dbReference type="FunFam" id="3.40.50.11040:FF:000002">
    <property type="entry name" value="RNA cytidine acetyltransferase"/>
    <property type="match status" value="1"/>
</dbReference>
<feature type="compositionally biased region" description="Basic and acidic residues" evidence="10">
    <location>
        <begin position="1047"/>
        <end position="1071"/>
    </location>
</feature>
<dbReference type="PANTHER" id="PTHR10925">
    <property type="entry name" value="N-ACETYLTRANSFERASE 10"/>
    <property type="match status" value="1"/>
</dbReference>
<dbReference type="InterPro" id="IPR027992">
    <property type="entry name" value="tRNA_bind_dom"/>
</dbReference>
<comment type="catalytic activity">
    <reaction evidence="9">
        <text>a cytidine in 18S rRNA + acetyl-CoA + ATP + H2O = an N(4)-acetylcytidine in 18S rRNA + ADP + phosphate + CoA + H(+)</text>
        <dbReference type="Rhea" id="RHEA:51424"/>
        <dbReference type="Rhea" id="RHEA-COMP:13575"/>
        <dbReference type="Rhea" id="RHEA-COMP:13576"/>
        <dbReference type="ChEBI" id="CHEBI:15377"/>
        <dbReference type="ChEBI" id="CHEBI:15378"/>
        <dbReference type="ChEBI" id="CHEBI:30616"/>
        <dbReference type="ChEBI" id="CHEBI:43474"/>
        <dbReference type="ChEBI" id="CHEBI:57287"/>
        <dbReference type="ChEBI" id="CHEBI:57288"/>
        <dbReference type="ChEBI" id="CHEBI:74900"/>
        <dbReference type="ChEBI" id="CHEBI:82748"/>
        <dbReference type="ChEBI" id="CHEBI:456216"/>
    </reaction>
</comment>
<feature type="region of interest" description="Disordered" evidence="10">
    <location>
        <begin position="1022"/>
        <end position="1079"/>
    </location>
</feature>
<dbReference type="GO" id="GO:1904812">
    <property type="term" value="P:rRNA acetylation involved in maturation of SSU-rRNA"/>
    <property type="evidence" value="ECO:0007669"/>
    <property type="project" value="InterPro"/>
</dbReference>
<evidence type="ECO:0000259" key="11">
    <source>
        <dbReference type="Pfam" id="PF05127"/>
    </source>
</evidence>
<dbReference type="GO" id="GO:1990883">
    <property type="term" value="F:18S rRNA cytidine N-acetyltransferase activity"/>
    <property type="evidence" value="ECO:0007669"/>
    <property type="project" value="TreeGrafter"/>
</dbReference>
<evidence type="ECO:0000256" key="4">
    <source>
        <dbReference type="ARBA" id="ARBA00022694"/>
    </source>
</evidence>
<evidence type="ECO:0000256" key="10">
    <source>
        <dbReference type="SAM" id="MobiDB-lite"/>
    </source>
</evidence>
<feature type="region of interest" description="Disordered" evidence="10">
    <location>
        <begin position="434"/>
        <end position="454"/>
    </location>
</feature>
<feature type="domain" description="TmcA/NAT10 N-terminal" evidence="12">
    <location>
        <begin position="8"/>
        <end position="200"/>
    </location>
</feature>
<dbReference type="EC" id="2.3.1.-" evidence="9"/>
<feature type="binding site" evidence="9">
    <location>
        <begin position="638"/>
        <end position="640"/>
    </location>
    <ligand>
        <name>acetyl-CoA</name>
        <dbReference type="ChEBI" id="CHEBI:57288"/>
    </ligand>
</feature>
<dbReference type="PANTHER" id="PTHR10925:SF5">
    <property type="entry name" value="RNA CYTIDINE ACETYLTRANSFERASE"/>
    <property type="match status" value="1"/>
</dbReference>
<feature type="binding site" evidence="9">
    <location>
        <position position="738"/>
    </location>
    <ligand>
        <name>acetyl-CoA</name>
        <dbReference type="ChEBI" id="CHEBI:57288"/>
    </ligand>
</feature>
<dbReference type="InterPro" id="IPR013562">
    <property type="entry name" value="TmcA/NAT10_N"/>
</dbReference>
<dbReference type="Gene3D" id="3.40.50.11040">
    <property type="match status" value="1"/>
</dbReference>
<organism evidence="15 16">
    <name type="scientific">Papiliotrema laurentii</name>
    <name type="common">Cryptococcus laurentii</name>
    <dbReference type="NCBI Taxonomy" id="5418"/>
    <lineage>
        <taxon>Eukaryota</taxon>
        <taxon>Fungi</taxon>
        <taxon>Dikarya</taxon>
        <taxon>Basidiomycota</taxon>
        <taxon>Agaricomycotina</taxon>
        <taxon>Tremellomycetes</taxon>
        <taxon>Tremellales</taxon>
        <taxon>Rhynchogastremaceae</taxon>
        <taxon>Papiliotrema</taxon>
    </lineage>
</organism>
<feature type="compositionally biased region" description="Polar residues" evidence="10">
    <location>
        <begin position="1031"/>
        <end position="1044"/>
    </location>
</feature>
<name>A0AAD9FSU2_PAPLA</name>
<evidence type="ECO:0000259" key="12">
    <source>
        <dbReference type="Pfam" id="PF08351"/>
    </source>
</evidence>
<keyword evidence="2 9" id="KW-0698">rRNA processing</keyword>
<comment type="catalytic activity">
    <reaction evidence="9">
        <text>a cytidine in tRNA + acetyl-CoA + ATP + H2O = an N(4)-acetylcytidine in tRNA + ADP + phosphate + CoA + H(+)</text>
        <dbReference type="Rhea" id="RHEA:53876"/>
        <dbReference type="Rhea" id="RHEA-COMP:13670"/>
        <dbReference type="Rhea" id="RHEA-COMP:13671"/>
        <dbReference type="ChEBI" id="CHEBI:15377"/>
        <dbReference type="ChEBI" id="CHEBI:15378"/>
        <dbReference type="ChEBI" id="CHEBI:30616"/>
        <dbReference type="ChEBI" id="CHEBI:43474"/>
        <dbReference type="ChEBI" id="CHEBI:57287"/>
        <dbReference type="ChEBI" id="CHEBI:57288"/>
        <dbReference type="ChEBI" id="CHEBI:74900"/>
        <dbReference type="ChEBI" id="CHEBI:82748"/>
        <dbReference type="ChEBI" id="CHEBI:456216"/>
    </reaction>
</comment>
<dbReference type="InterPro" id="IPR007807">
    <property type="entry name" value="TcmA/NAT10_helicase"/>
</dbReference>
<dbReference type="InterPro" id="IPR033688">
    <property type="entry name" value="NAT10"/>
</dbReference>
<accession>A0AAD9FSU2</accession>
<proteinExistence type="inferred from homology"/>
<evidence type="ECO:0000259" key="14">
    <source>
        <dbReference type="Pfam" id="PF13725"/>
    </source>
</evidence>
<keyword evidence="5 9" id="KW-0547">Nucleotide-binding</keyword>
<keyword evidence="16" id="KW-1185">Reference proteome</keyword>
<comment type="caution">
    <text evidence="15">The sequence shown here is derived from an EMBL/GenBank/DDBJ whole genome shotgun (WGS) entry which is preliminary data.</text>
</comment>
<keyword evidence="4 9" id="KW-0819">tRNA processing</keyword>
<dbReference type="InterPro" id="IPR027417">
    <property type="entry name" value="P-loop_NTPase"/>
</dbReference>
<keyword evidence="8 9" id="KW-0012">Acyltransferase</keyword>
<reference evidence="15" key="1">
    <citation type="submission" date="2023-02" db="EMBL/GenBank/DDBJ databases">
        <title>Identification and recombinant expression of a fungal hydrolase from Papiliotrema laurentii that hydrolyzes apple cutin and clears colloidal polyester polyurethane.</title>
        <authorList>
            <consortium name="DOE Joint Genome Institute"/>
            <person name="Roman V.A."/>
            <person name="Bojanowski C."/>
            <person name="Crable B.R."/>
            <person name="Wagner D.N."/>
            <person name="Hung C.S."/>
            <person name="Nadeau L.J."/>
            <person name="Schratz L."/>
            <person name="Haridas S."/>
            <person name="Pangilinan J."/>
            <person name="Lipzen A."/>
            <person name="Na H."/>
            <person name="Yan M."/>
            <person name="Ng V."/>
            <person name="Grigoriev I.V."/>
            <person name="Spatafora J.W."/>
            <person name="Barlow D."/>
            <person name="Biffinger J."/>
            <person name="Kelley-Loughnane N."/>
            <person name="Varaljay V.A."/>
            <person name="Crookes-Goodson W.J."/>
        </authorList>
    </citation>
    <scope>NUCLEOTIDE SEQUENCE</scope>
    <source>
        <strain evidence="15">5307AH</strain>
    </source>
</reference>
<dbReference type="HAMAP" id="MF_03211">
    <property type="entry name" value="RNA_acetyltr_Nat10"/>
    <property type="match status" value="1"/>
</dbReference>
<feature type="domain" description="TcmA/NAT10 helicase" evidence="11">
    <location>
        <begin position="280"/>
        <end position="496"/>
    </location>
</feature>
<comment type="subunit">
    <text evidence="9">Interacts with TAN1.</text>
</comment>
<dbReference type="GO" id="GO:0030686">
    <property type="term" value="C:90S preribosome"/>
    <property type="evidence" value="ECO:0007669"/>
    <property type="project" value="TreeGrafter"/>
</dbReference>
<dbReference type="AlphaFoldDB" id="A0AAD9FSU2"/>
<keyword evidence="6 9" id="KW-0067">ATP-binding</keyword>
<dbReference type="Proteomes" id="UP001182556">
    <property type="component" value="Unassembled WGS sequence"/>
</dbReference>
<evidence type="ECO:0000256" key="6">
    <source>
        <dbReference type="ARBA" id="ARBA00022840"/>
    </source>
</evidence>
<evidence type="ECO:0000256" key="8">
    <source>
        <dbReference type="ARBA" id="ARBA00023315"/>
    </source>
</evidence>
<protein>
    <recommendedName>
        <fullName evidence="9">RNA cytidine acetyltransferase</fullName>
        <ecNumber evidence="9">2.3.1.-</ecNumber>
    </recommendedName>
    <alternativeName>
        <fullName evidence="9">18S rRNA cytosine acetyltransferase</fullName>
    </alternativeName>
</protein>
<comment type="subcellular location">
    <subcellularLocation>
        <location evidence="1 9">Nucleus</location>
        <location evidence="1 9">Nucleolus</location>
    </subcellularLocation>
</comment>
<evidence type="ECO:0000259" key="13">
    <source>
        <dbReference type="Pfam" id="PF13718"/>
    </source>
</evidence>
<dbReference type="GO" id="GO:0005730">
    <property type="term" value="C:nucleolus"/>
    <property type="evidence" value="ECO:0007669"/>
    <property type="project" value="UniProtKB-SubCell"/>
</dbReference>
<dbReference type="InterPro" id="IPR000182">
    <property type="entry name" value="GNAT_dom"/>
</dbReference>
<sequence length="1079" mass="119504">MRKQLDPRIPALINNGVKANHRSFFVMVGDKGRDQVVNLHFLLSQARVSSRPNVLWCYKKELGFTTHRKKREAKIKRDIKRGIREANEQDPFELFITVTDIRYTYYKDSAKILGQTFGMLVLQDYEAITPNLLARTIETVEGGGIVVLLLKTMSSLKQLYAMAMDVHNRYRTDAHQFVQPRFNERFILSLGSNPDCLVLDDELNVLPLSRGKDITLGKGEDDDRGRKRKAEELKEMKESLSSVDIVGALAKLAKTVDQAKALLTFVEAIAEKTLSSTVALTAGRGRGKSAALGLAIGAALAHDYSNIFVTSPDPENLKTLFEFVFKALDALGYEEHTDYDVVQSTNPDFKKAIVRVNIFRGHRQTIQYIAPEDAHVLGQAELVIIDEAAAIPLPLVRKLIGPYLVFMASTINGYEGTGRSLSIKLIQQLREQTRPSISKDADPSSSAVAGSSKAAAAGRSGAGLTRSLREIKLDEPIRYSPGDQIEKWLNNLLCLDATVVSKASQGCPHPSKCELYYVNRDTLFSYHPASEVFLQRMMALYVASHYKNSPNDLQMLSDAPAHHLFVLLPPLKEDDNSLPDPLVVLQVALEGNISREAILKEMSHSGKGSSGDMIPWVVSQQFQDNDFAMLSGARIVRIATHPDYTRMGYGARAIEALNSFYSGDLFNIDDVPEDMGESFEQAAKVAPDASLQNDTISVRSADRMPPLLQRLSERKPEQLDYLGVSFGLTKELLRFWKRSGFVPLYSSQKENALTGEYTFVMLRGLLSNVAQSEGWLSAFAQDFRQRFMNLLSYDAFKKFDSGTALSIIDAASPKRPQLTEVEASEGSETPSIRAISAEELNSLLTPFDMKRLQSYCENMIEHHVIMDLVPLLSTLYFSRKLGSECTLSAAQQAILLALGLQRKPIEALEGELGLTPSQVLALFAKIIRRIVKTLEDIRKAGAGRDLPAEEPEVKKINANGSDWKPMEQTVEEELAEELVSEELRAVRAAQKEMLESVDLAQFAIDPTADFSSARAQVEALAKAGPGEKGRLSTTMSVKTSQPSIETGDAKGKDGKKDKKEKRRESSGGDGKKTKKARKA</sequence>
<feature type="binding site" evidence="9">
    <location>
        <position position="478"/>
    </location>
    <ligand>
        <name>ATP</name>
        <dbReference type="ChEBI" id="CHEBI:30616"/>
    </ligand>
</feature>
<dbReference type="Gene3D" id="3.40.630.30">
    <property type="match status" value="1"/>
</dbReference>
<evidence type="ECO:0000256" key="1">
    <source>
        <dbReference type="ARBA" id="ARBA00004604"/>
    </source>
</evidence>
<dbReference type="GO" id="GO:0051391">
    <property type="term" value="P:tRNA acetylation"/>
    <property type="evidence" value="ECO:0007669"/>
    <property type="project" value="UniProtKB-UniRule"/>
</dbReference>
<dbReference type="Pfam" id="PF13725">
    <property type="entry name" value="tRNA_bind_2"/>
    <property type="match status" value="1"/>
</dbReference>
<feature type="domain" description="N-acetyltransferase" evidence="13">
    <location>
        <begin position="536"/>
        <end position="765"/>
    </location>
</feature>
<dbReference type="Gene3D" id="3.40.50.300">
    <property type="entry name" value="P-loop containing nucleotide triphosphate hydrolases"/>
    <property type="match status" value="1"/>
</dbReference>
<evidence type="ECO:0000256" key="5">
    <source>
        <dbReference type="ARBA" id="ARBA00022741"/>
    </source>
</evidence>
<evidence type="ECO:0000256" key="9">
    <source>
        <dbReference type="HAMAP-Rule" id="MF_03211"/>
    </source>
</evidence>
<gene>
    <name evidence="9" type="primary">NAT10</name>
    <name evidence="15" type="ORF">DB88DRAFT_484575</name>
</gene>
<dbReference type="GO" id="GO:0000049">
    <property type="term" value="F:tRNA binding"/>
    <property type="evidence" value="ECO:0007669"/>
    <property type="project" value="TreeGrafter"/>
</dbReference>
<dbReference type="EMBL" id="JAODAN010000003">
    <property type="protein sequence ID" value="KAK1925636.1"/>
    <property type="molecule type" value="Genomic_DNA"/>
</dbReference>
<dbReference type="GO" id="GO:0005524">
    <property type="term" value="F:ATP binding"/>
    <property type="evidence" value="ECO:0007669"/>
    <property type="project" value="UniProtKB-UniRule"/>
</dbReference>
<comment type="similarity">
    <text evidence="9">Belongs to the RNA cytidine acetyltransferase family. NAT10 subfamily.</text>
</comment>